<reference evidence="8" key="1">
    <citation type="submission" date="2016-10" db="EMBL/GenBank/DDBJ databases">
        <authorList>
            <person name="Varghese N."/>
            <person name="Submissions S."/>
        </authorList>
    </citation>
    <scope>NUCLEOTIDE SEQUENCE [LARGE SCALE GENOMIC DNA]</scope>
    <source>
        <strain evidence="8">XBD1002</strain>
    </source>
</reference>
<dbReference type="CDD" id="cd16432">
    <property type="entry name" value="CheB_Rec"/>
    <property type="match status" value="1"/>
</dbReference>
<keyword evidence="2 5" id="KW-0378">Hydrolase</keyword>
<keyword evidence="1 5" id="KW-0145">Chemotaxis</keyword>
<accession>A0A1I3L9B5</accession>
<dbReference type="GO" id="GO:0008984">
    <property type="term" value="F:protein-glutamate methylesterase activity"/>
    <property type="evidence" value="ECO:0007669"/>
    <property type="project" value="UniProtKB-EC"/>
</dbReference>
<dbReference type="GO" id="GO:0006935">
    <property type="term" value="P:chemotaxis"/>
    <property type="evidence" value="ECO:0007669"/>
    <property type="project" value="UniProtKB-UniRule"/>
</dbReference>
<dbReference type="EMBL" id="FORI01000006">
    <property type="protein sequence ID" value="SFI81308.1"/>
    <property type="molecule type" value="Genomic_DNA"/>
</dbReference>
<dbReference type="AlphaFoldDB" id="A0A1I3L9B5"/>
<dbReference type="PIRSF" id="PIRSF000876">
    <property type="entry name" value="RR_chemtxs_CheB"/>
    <property type="match status" value="1"/>
</dbReference>
<dbReference type="GO" id="GO:0005737">
    <property type="term" value="C:cytoplasm"/>
    <property type="evidence" value="ECO:0007669"/>
    <property type="project" value="InterPro"/>
</dbReference>
<sequence>MIHVLVAASSAVIRSVLKDIILKTKKLQWAGEAASYAELKAEIIHLNPDAVISDKSLFDAVRSSTLSDFCYTTVIPTIIYHQPGDKPYYSAKNIKFLEMPGFISFSSNKVEEYSVELEQYIMDLKCNVLFENHPASVVSSLSDNGASAPVVMQALPKVFKERRFKAVLVGVSTGGPGALLEFLKGIGKDFPIPIIITQHIDSFFDKNLITWLASEAALPIHLAENNMRPLPGHIYFAPSDVHVTFVPVTDDDYRIVLNHDAPINFLRPSVDKMFESAARVFGENCIAVVLTGMGADGAKECVHLKQLGAYTITQDKASSVIYGMPKAAYEMGGSCEVLPLKQIPERLWSLAGRERA</sequence>
<dbReference type="InterPro" id="IPR008248">
    <property type="entry name" value="CheB-like"/>
</dbReference>
<feature type="active site" evidence="5">
    <location>
        <position position="296"/>
    </location>
</feature>
<dbReference type="Gene3D" id="3.40.50.180">
    <property type="entry name" value="Methylesterase CheB, C-terminal domain"/>
    <property type="match status" value="1"/>
</dbReference>
<evidence type="ECO:0000259" key="6">
    <source>
        <dbReference type="PROSITE" id="PS50122"/>
    </source>
</evidence>
<dbReference type="PROSITE" id="PS50122">
    <property type="entry name" value="CHEB"/>
    <property type="match status" value="1"/>
</dbReference>
<dbReference type="SUPFAM" id="SSF52738">
    <property type="entry name" value="Methylesterase CheB, C-terminal domain"/>
    <property type="match status" value="1"/>
</dbReference>
<evidence type="ECO:0000256" key="1">
    <source>
        <dbReference type="ARBA" id="ARBA00022500"/>
    </source>
</evidence>
<dbReference type="GO" id="GO:0000156">
    <property type="term" value="F:phosphorelay response regulator activity"/>
    <property type="evidence" value="ECO:0007669"/>
    <property type="project" value="InterPro"/>
</dbReference>
<organism evidence="7 8">
    <name type="scientific">Treponema bryantii</name>
    <dbReference type="NCBI Taxonomy" id="163"/>
    <lineage>
        <taxon>Bacteria</taxon>
        <taxon>Pseudomonadati</taxon>
        <taxon>Spirochaetota</taxon>
        <taxon>Spirochaetia</taxon>
        <taxon>Spirochaetales</taxon>
        <taxon>Treponemataceae</taxon>
        <taxon>Treponema</taxon>
    </lineage>
</organism>
<dbReference type="Pfam" id="PF01339">
    <property type="entry name" value="CheB_methylest"/>
    <property type="match status" value="1"/>
</dbReference>
<dbReference type="InterPro" id="IPR000673">
    <property type="entry name" value="Sig_transdc_resp-reg_Me-estase"/>
</dbReference>
<evidence type="ECO:0000313" key="8">
    <source>
        <dbReference type="Proteomes" id="UP000182737"/>
    </source>
</evidence>
<evidence type="ECO:0000256" key="2">
    <source>
        <dbReference type="ARBA" id="ARBA00022801"/>
    </source>
</evidence>
<dbReference type="OrthoDB" id="9793421at2"/>
<dbReference type="RefSeq" id="WP_074931880.1">
    <property type="nucleotide sequence ID" value="NZ_FORI01000006.1"/>
</dbReference>
<comment type="catalytic activity">
    <reaction evidence="4">
        <text>[protein]-L-glutamate 5-O-methyl ester + H2O = L-glutamyl-[protein] + methanol + H(+)</text>
        <dbReference type="Rhea" id="RHEA:23236"/>
        <dbReference type="Rhea" id="RHEA-COMP:10208"/>
        <dbReference type="Rhea" id="RHEA-COMP:10311"/>
        <dbReference type="ChEBI" id="CHEBI:15377"/>
        <dbReference type="ChEBI" id="CHEBI:15378"/>
        <dbReference type="ChEBI" id="CHEBI:17790"/>
        <dbReference type="ChEBI" id="CHEBI:29973"/>
        <dbReference type="ChEBI" id="CHEBI:82795"/>
        <dbReference type="EC" id="3.1.1.61"/>
    </reaction>
</comment>
<protein>
    <recommendedName>
        <fullName evidence="3">protein-glutamate methylesterase</fullName>
        <ecNumber evidence="3">3.1.1.61</ecNumber>
    </recommendedName>
</protein>
<name>A0A1I3L9B5_9SPIR</name>
<feature type="domain" description="CheB-type methylesterase" evidence="6">
    <location>
        <begin position="165"/>
        <end position="354"/>
    </location>
</feature>
<dbReference type="PANTHER" id="PTHR42872:SF6">
    <property type="entry name" value="PROTEIN-GLUTAMATE METHYLESTERASE_PROTEIN-GLUTAMINE GLUTAMINASE"/>
    <property type="match status" value="1"/>
</dbReference>
<keyword evidence="8" id="KW-1185">Reference proteome</keyword>
<dbReference type="InterPro" id="IPR035909">
    <property type="entry name" value="CheB_C"/>
</dbReference>
<evidence type="ECO:0000256" key="3">
    <source>
        <dbReference type="ARBA" id="ARBA00039140"/>
    </source>
</evidence>
<evidence type="ECO:0000256" key="4">
    <source>
        <dbReference type="ARBA" id="ARBA00048267"/>
    </source>
</evidence>
<evidence type="ECO:0000313" key="7">
    <source>
        <dbReference type="EMBL" id="SFI81308.1"/>
    </source>
</evidence>
<dbReference type="PANTHER" id="PTHR42872">
    <property type="entry name" value="PROTEIN-GLUTAMATE METHYLESTERASE/PROTEIN-GLUTAMINE GLUTAMINASE"/>
    <property type="match status" value="1"/>
</dbReference>
<evidence type="ECO:0000256" key="5">
    <source>
        <dbReference type="PROSITE-ProRule" id="PRU00050"/>
    </source>
</evidence>
<feature type="active site" evidence="5">
    <location>
        <position position="199"/>
    </location>
</feature>
<dbReference type="EC" id="3.1.1.61" evidence="3"/>
<gene>
    <name evidence="7" type="ORF">SAMN04487775_106127</name>
</gene>
<proteinExistence type="predicted"/>
<dbReference type="Proteomes" id="UP000182737">
    <property type="component" value="Unassembled WGS sequence"/>
</dbReference>
<feature type="active site" evidence="5">
    <location>
        <position position="172"/>
    </location>
</feature>